<keyword evidence="9" id="KW-1185">Reference proteome</keyword>
<keyword evidence="2 7" id="KW-0812">Transmembrane</keyword>
<dbReference type="PANTHER" id="PTHR34104:SF3">
    <property type="entry name" value="TRANSMEMBRANE PROTEIN 254"/>
    <property type="match status" value="1"/>
</dbReference>
<organism evidence="8 9">
    <name type="scientific">Varanus komodoensis</name>
    <name type="common">Komodo dragon</name>
    <dbReference type="NCBI Taxonomy" id="61221"/>
    <lineage>
        <taxon>Eukaryota</taxon>
        <taxon>Metazoa</taxon>
        <taxon>Chordata</taxon>
        <taxon>Craniata</taxon>
        <taxon>Vertebrata</taxon>
        <taxon>Euteleostomi</taxon>
        <taxon>Lepidosauria</taxon>
        <taxon>Squamata</taxon>
        <taxon>Bifurcata</taxon>
        <taxon>Unidentata</taxon>
        <taxon>Episquamata</taxon>
        <taxon>Toxicofera</taxon>
        <taxon>Anguimorpha</taxon>
        <taxon>Paleoanguimorpha</taxon>
        <taxon>Varanoidea</taxon>
        <taxon>Varanidae</taxon>
        <taxon>Varanus</taxon>
    </lineage>
</organism>
<dbReference type="Pfam" id="PF14934">
    <property type="entry name" value="TMEM254"/>
    <property type="match status" value="1"/>
</dbReference>
<dbReference type="GeneID" id="123018249"/>
<evidence type="ECO:0000256" key="1">
    <source>
        <dbReference type="ARBA" id="ARBA00004141"/>
    </source>
</evidence>
<dbReference type="AlphaFoldDB" id="A0A8D2JFP7"/>
<evidence type="ECO:0000256" key="6">
    <source>
        <dbReference type="SAM" id="MobiDB-lite"/>
    </source>
</evidence>
<gene>
    <name evidence="8" type="primary">TMEM254</name>
</gene>
<dbReference type="OrthoDB" id="9984821at2759"/>
<feature type="region of interest" description="Disordered" evidence="6">
    <location>
        <begin position="1"/>
        <end position="20"/>
    </location>
</feature>
<evidence type="ECO:0000256" key="7">
    <source>
        <dbReference type="SAM" id="Phobius"/>
    </source>
</evidence>
<feature type="transmembrane region" description="Helical" evidence="7">
    <location>
        <begin position="32"/>
        <end position="55"/>
    </location>
</feature>
<evidence type="ECO:0000256" key="3">
    <source>
        <dbReference type="ARBA" id="ARBA00022989"/>
    </source>
</evidence>
<dbReference type="OMA" id="FHWFIQT"/>
<protein>
    <recommendedName>
        <fullName evidence="5">Transmembrane protein 254</fullName>
    </recommendedName>
</protein>
<name>A0A8D2JFP7_VARKO</name>
<evidence type="ECO:0000256" key="4">
    <source>
        <dbReference type="ARBA" id="ARBA00023136"/>
    </source>
</evidence>
<evidence type="ECO:0000256" key="5">
    <source>
        <dbReference type="ARBA" id="ARBA00034834"/>
    </source>
</evidence>
<dbReference type="KEGG" id="vko:123018249"/>
<comment type="subcellular location">
    <subcellularLocation>
        <location evidence="1">Membrane</location>
        <topology evidence="1">Multi-pass membrane protein</topology>
    </subcellularLocation>
</comment>
<accession>A0A8D2JFP7</accession>
<reference evidence="8" key="2">
    <citation type="submission" date="2025-09" db="UniProtKB">
        <authorList>
            <consortium name="Ensembl"/>
        </authorList>
    </citation>
    <scope>IDENTIFICATION</scope>
</reference>
<keyword evidence="4 7" id="KW-0472">Membrane</keyword>
<dbReference type="GO" id="GO:0016020">
    <property type="term" value="C:membrane"/>
    <property type="evidence" value="ECO:0007669"/>
    <property type="project" value="UniProtKB-SubCell"/>
</dbReference>
<evidence type="ECO:0000313" key="8">
    <source>
        <dbReference type="Ensembl" id="ENSVKKP00000011896.1"/>
    </source>
</evidence>
<dbReference type="PANTHER" id="PTHR34104">
    <property type="entry name" value="TRANSMEMBRANE PROTEIN 254"/>
    <property type="match status" value="1"/>
</dbReference>
<sequence>MAAGSAVQGGSGRPRQSKDAGNPCTYFRRADLLWMAVIGVGLLYYSWVVFAPSTVPYGLLGPFGSATKYLLKHHKIWLQVGYVVTWLIHIGEALYSLKLCKAKGITDKATQLRWFVQTFFFGMASFHLLLFYKPQRKHE</sequence>
<feature type="transmembrane region" description="Helical" evidence="7">
    <location>
        <begin position="76"/>
        <end position="94"/>
    </location>
</feature>
<dbReference type="CTD" id="80195"/>
<dbReference type="Proteomes" id="UP000694545">
    <property type="component" value="Unplaced"/>
</dbReference>
<dbReference type="Ensembl" id="ENSVKKT00000012178.1">
    <property type="protein sequence ID" value="ENSVKKP00000011896.1"/>
    <property type="gene ID" value="ENSVKKG00000008272.1"/>
</dbReference>
<reference evidence="8" key="1">
    <citation type="submission" date="2025-08" db="UniProtKB">
        <authorList>
            <consortium name="Ensembl"/>
        </authorList>
    </citation>
    <scope>IDENTIFICATION</scope>
</reference>
<evidence type="ECO:0000256" key="2">
    <source>
        <dbReference type="ARBA" id="ARBA00022692"/>
    </source>
</evidence>
<keyword evidence="3 7" id="KW-1133">Transmembrane helix</keyword>
<feature type="transmembrane region" description="Helical" evidence="7">
    <location>
        <begin position="114"/>
        <end position="132"/>
    </location>
</feature>
<proteinExistence type="predicted"/>
<dbReference type="InterPro" id="IPR028110">
    <property type="entry name" value="TMEM254"/>
</dbReference>
<dbReference type="RefSeq" id="XP_044276043.1">
    <property type="nucleotide sequence ID" value="XM_044420108.1"/>
</dbReference>
<evidence type="ECO:0000313" key="9">
    <source>
        <dbReference type="Proteomes" id="UP000694545"/>
    </source>
</evidence>